<dbReference type="EMBL" id="KE561209">
    <property type="protein sequence ID" value="EPZ31845.1"/>
    <property type="molecule type" value="Genomic_DNA"/>
</dbReference>
<evidence type="ECO:0000256" key="5">
    <source>
        <dbReference type="ARBA" id="ARBA00035107"/>
    </source>
</evidence>
<evidence type="ECO:0000313" key="8">
    <source>
        <dbReference type="Proteomes" id="UP000030755"/>
    </source>
</evidence>
<comment type="function">
    <text evidence="5">Transcriptional coactivator that stimulates GCN4-dependent transcriptional activity by bridging the DNA-binding region of GCN4 and TBP (SPT15), thereby recruiting TBP to GCN4-bound promoters. Involved in induction of the ribosome quality control (RQC) pathway; a pathway that degrades nascent peptide chains during problematic translation. Required to prevent stalled ribosomes from frameshifting.</text>
</comment>
<keyword evidence="2" id="KW-0805">Transcription regulation</keyword>
<dbReference type="GO" id="GO:0005634">
    <property type="term" value="C:nucleus"/>
    <property type="evidence" value="ECO:0007669"/>
    <property type="project" value="EnsemblFungi"/>
</dbReference>
<accession>A0A075ASZ0</accession>
<proteinExistence type="inferred from homology"/>
<dbReference type="GO" id="GO:0072344">
    <property type="term" value="P:rescue of stalled ribosome"/>
    <property type="evidence" value="ECO:0007669"/>
    <property type="project" value="EnsemblFungi"/>
</dbReference>
<dbReference type="PROSITE" id="PS50943">
    <property type="entry name" value="HTH_CROC1"/>
    <property type="match status" value="1"/>
</dbReference>
<dbReference type="InterPro" id="IPR001387">
    <property type="entry name" value="Cro/C1-type_HTH"/>
</dbReference>
<dbReference type="PANTHER" id="PTHR10245">
    <property type="entry name" value="ENDOTHELIAL DIFFERENTIATION-RELATED FACTOR 1 MULTIPROTEIN BRIDGING FACTOR 1"/>
    <property type="match status" value="1"/>
</dbReference>
<dbReference type="InterPro" id="IPR010982">
    <property type="entry name" value="Lambda_DNA-bd_dom_sf"/>
</dbReference>
<dbReference type="GO" id="GO:0140469">
    <property type="term" value="P:GCN2-mediated signaling"/>
    <property type="evidence" value="ECO:0007669"/>
    <property type="project" value="EnsemblFungi"/>
</dbReference>
<evidence type="ECO:0000256" key="4">
    <source>
        <dbReference type="ARBA" id="ARBA00023163"/>
    </source>
</evidence>
<feature type="domain" description="HTH cro/C1-type" evidence="6">
    <location>
        <begin position="80"/>
        <end position="134"/>
    </location>
</feature>
<dbReference type="OrthoDB" id="10253401at2759"/>
<keyword evidence="8" id="KW-1185">Reference proteome</keyword>
<sequence>MSSDWDSVTIIRKKLPNSKVNSSDSALNAARRAGQGISVEKKFNAGSNKNAKVDTNAAKLDQADDVVEVKNVGLAVSKAIQQARMEKKWTQKDLAVKVNEKQNVINEYESGKAIPNQQVLSKLERVLGVKLRGSNIGDKLGPKK</sequence>
<evidence type="ECO:0000256" key="2">
    <source>
        <dbReference type="ARBA" id="ARBA00023015"/>
    </source>
</evidence>
<dbReference type="OMA" id="KAVPNQM"/>
<dbReference type="AlphaFoldDB" id="A0A075ASZ0"/>
<dbReference type="GO" id="GO:0043022">
    <property type="term" value="F:ribosome binding"/>
    <property type="evidence" value="ECO:0007669"/>
    <property type="project" value="EnsemblFungi"/>
</dbReference>
<dbReference type="SUPFAM" id="SSF47413">
    <property type="entry name" value="lambda repressor-like DNA-binding domains"/>
    <property type="match status" value="1"/>
</dbReference>
<dbReference type="Proteomes" id="UP000030755">
    <property type="component" value="Unassembled WGS sequence"/>
</dbReference>
<comment type="similarity">
    <text evidence="1">Belongs to the MBF1 family.</text>
</comment>
<dbReference type="STRING" id="988480.A0A075ASZ0"/>
<dbReference type="GO" id="GO:0005737">
    <property type="term" value="C:cytoplasm"/>
    <property type="evidence" value="ECO:0007669"/>
    <property type="project" value="EnsemblFungi"/>
</dbReference>
<keyword evidence="4" id="KW-0804">Transcription</keyword>
<dbReference type="PANTHER" id="PTHR10245:SF15">
    <property type="entry name" value="ENDOTHELIAL DIFFERENTIATION-RELATED FACTOR 1"/>
    <property type="match status" value="1"/>
</dbReference>
<dbReference type="Gene3D" id="1.10.260.40">
    <property type="entry name" value="lambda repressor-like DNA-binding domains"/>
    <property type="match status" value="1"/>
</dbReference>
<evidence type="ECO:0000313" key="7">
    <source>
        <dbReference type="EMBL" id="EPZ31845.1"/>
    </source>
</evidence>
<dbReference type="Pfam" id="PF08523">
    <property type="entry name" value="MBF1"/>
    <property type="match status" value="1"/>
</dbReference>
<dbReference type="SMART" id="SM00530">
    <property type="entry name" value="HTH_XRE"/>
    <property type="match status" value="1"/>
</dbReference>
<gene>
    <name evidence="7" type="ORF">O9G_000324</name>
</gene>
<organism evidence="7 8">
    <name type="scientific">Rozella allomycis (strain CSF55)</name>
    <dbReference type="NCBI Taxonomy" id="988480"/>
    <lineage>
        <taxon>Eukaryota</taxon>
        <taxon>Fungi</taxon>
        <taxon>Fungi incertae sedis</taxon>
        <taxon>Cryptomycota</taxon>
        <taxon>Cryptomycota incertae sedis</taxon>
        <taxon>Rozella</taxon>
    </lineage>
</organism>
<protein>
    <submittedName>
        <fullName evidence="7">Multiprotein bridging factor 1 domain-containing protein</fullName>
    </submittedName>
</protein>
<dbReference type="CDD" id="cd00093">
    <property type="entry name" value="HTH_XRE"/>
    <property type="match status" value="1"/>
</dbReference>
<dbReference type="GO" id="GO:0003677">
    <property type="term" value="F:DNA binding"/>
    <property type="evidence" value="ECO:0007669"/>
    <property type="project" value="UniProtKB-KW"/>
</dbReference>
<evidence type="ECO:0000256" key="1">
    <source>
        <dbReference type="ARBA" id="ARBA00009802"/>
    </source>
</evidence>
<dbReference type="GO" id="GO:1990145">
    <property type="term" value="P:maintenance of translational fidelity"/>
    <property type="evidence" value="ECO:0007669"/>
    <property type="project" value="EnsemblFungi"/>
</dbReference>
<name>A0A075ASZ0_ROZAC</name>
<keyword evidence="3" id="KW-0238">DNA-binding</keyword>
<evidence type="ECO:0000259" key="6">
    <source>
        <dbReference type="PROSITE" id="PS50943"/>
    </source>
</evidence>
<dbReference type="InterPro" id="IPR013729">
    <property type="entry name" value="MBF1_N"/>
</dbReference>
<dbReference type="HOGENOM" id="CLU_112609_0_1_1"/>
<reference evidence="7 8" key="1">
    <citation type="journal article" date="2013" name="Curr. Biol.">
        <title>Shared signatures of parasitism and phylogenomics unite Cryptomycota and microsporidia.</title>
        <authorList>
            <person name="James T.Y."/>
            <person name="Pelin A."/>
            <person name="Bonen L."/>
            <person name="Ahrendt S."/>
            <person name="Sain D."/>
            <person name="Corradi N."/>
            <person name="Stajich J.E."/>
        </authorList>
    </citation>
    <scope>NUCLEOTIDE SEQUENCE [LARGE SCALE GENOMIC DNA]</scope>
    <source>
        <strain evidence="7 8">CSF55</strain>
    </source>
</reference>
<evidence type="ECO:0000256" key="3">
    <source>
        <dbReference type="ARBA" id="ARBA00023125"/>
    </source>
</evidence>
<dbReference type="FunFam" id="1.10.260.40:FF:000018">
    <property type="entry name" value="Multiprotein bridging factor 1"/>
    <property type="match status" value="1"/>
</dbReference>
<dbReference type="Pfam" id="PF01381">
    <property type="entry name" value="HTH_3"/>
    <property type="match status" value="1"/>
</dbReference>